<evidence type="ECO:0000313" key="2">
    <source>
        <dbReference type="EMBL" id="CDQ89916.1"/>
    </source>
</evidence>
<gene>
    <name evidence="2" type="ORF">GSONMT00045902001</name>
</gene>
<evidence type="ECO:0000256" key="1">
    <source>
        <dbReference type="SAM" id="MobiDB-lite"/>
    </source>
</evidence>
<dbReference type="PaxDb" id="8022-A0A060YDX0"/>
<protein>
    <submittedName>
        <fullName evidence="2">Uncharacterized protein</fullName>
    </submittedName>
</protein>
<reference evidence="2" key="2">
    <citation type="submission" date="2014-03" db="EMBL/GenBank/DDBJ databases">
        <authorList>
            <person name="Genoscope - CEA"/>
        </authorList>
    </citation>
    <scope>NUCLEOTIDE SEQUENCE</scope>
</reference>
<dbReference type="STRING" id="8022.A0A060YDX0"/>
<sequence length="155" mass="17692">MDTKGNKRATSAGYRLPDPPNVALISQSSVSVFKLPPDRTRNTRGGESPWENPDSRDPVKQDQVWREFVRAERNGVKEWQKNWSFLKNYDQLGNHRAESPLPNYVPVFSDHIPNTTNQMFGSRVCTPLGRELMRMDKLLIGSYSKCKPGPDMQPC</sequence>
<feature type="region of interest" description="Disordered" evidence="1">
    <location>
        <begin position="1"/>
        <end position="60"/>
    </location>
</feature>
<accession>A0A060YDX0</accession>
<evidence type="ECO:0000313" key="3">
    <source>
        <dbReference type="Proteomes" id="UP000193380"/>
    </source>
</evidence>
<organism evidence="2 3">
    <name type="scientific">Oncorhynchus mykiss</name>
    <name type="common">Rainbow trout</name>
    <name type="synonym">Salmo gairdneri</name>
    <dbReference type="NCBI Taxonomy" id="8022"/>
    <lineage>
        <taxon>Eukaryota</taxon>
        <taxon>Metazoa</taxon>
        <taxon>Chordata</taxon>
        <taxon>Craniata</taxon>
        <taxon>Vertebrata</taxon>
        <taxon>Euteleostomi</taxon>
        <taxon>Actinopterygii</taxon>
        <taxon>Neopterygii</taxon>
        <taxon>Teleostei</taxon>
        <taxon>Protacanthopterygii</taxon>
        <taxon>Salmoniformes</taxon>
        <taxon>Salmonidae</taxon>
        <taxon>Salmoninae</taxon>
        <taxon>Oncorhynchus</taxon>
    </lineage>
</organism>
<dbReference type="EMBL" id="FR909957">
    <property type="protein sequence ID" value="CDQ89916.1"/>
    <property type="molecule type" value="Genomic_DNA"/>
</dbReference>
<reference evidence="2" key="1">
    <citation type="journal article" date="2014" name="Nat. Commun.">
        <title>The rainbow trout genome provides novel insights into evolution after whole-genome duplication in vertebrates.</title>
        <authorList>
            <person name="Berthelot C."/>
            <person name="Brunet F."/>
            <person name="Chalopin D."/>
            <person name="Juanchich A."/>
            <person name="Bernard M."/>
            <person name="Noel B."/>
            <person name="Bento P."/>
            <person name="Da Silva C."/>
            <person name="Labadie K."/>
            <person name="Alberti A."/>
            <person name="Aury J.M."/>
            <person name="Louis A."/>
            <person name="Dehais P."/>
            <person name="Bardou P."/>
            <person name="Montfort J."/>
            <person name="Klopp C."/>
            <person name="Cabau C."/>
            <person name="Gaspin C."/>
            <person name="Thorgaard G.H."/>
            <person name="Boussaha M."/>
            <person name="Quillet E."/>
            <person name="Guyomard R."/>
            <person name="Galiana D."/>
            <person name="Bobe J."/>
            <person name="Volff J.N."/>
            <person name="Genet C."/>
            <person name="Wincker P."/>
            <person name="Jaillon O."/>
            <person name="Roest Crollius H."/>
            <person name="Guiguen Y."/>
        </authorList>
    </citation>
    <scope>NUCLEOTIDE SEQUENCE [LARGE SCALE GENOMIC DNA]</scope>
</reference>
<dbReference type="PANTHER" id="PTHR31909:SF2">
    <property type="entry name" value="RIKEN CDNA 2410004P03 GENE"/>
    <property type="match status" value="1"/>
</dbReference>
<name>A0A060YDX0_ONCMY</name>
<dbReference type="AlphaFoldDB" id="A0A060YDX0"/>
<dbReference type="InterPro" id="IPR020339">
    <property type="entry name" value="C20orf85-like"/>
</dbReference>
<dbReference type="PANTHER" id="PTHR31909">
    <property type="entry name" value="CHROMOSOME 20 ORF85 FAMILY MEMBER"/>
    <property type="match status" value="1"/>
</dbReference>
<dbReference type="Proteomes" id="UP000193380">
    <property type="component" value="Unassembled WGS sequence"/>
</dbReference>
<dbReference type="Pfam" id="PF14945">
    <property type="entry name" value="LLC1"/>
    <property type="match status" value="1"/>
</dbReference>
<proteinExistence type="predicted"/>